<feature type="region of interest" description="Disordered" evidence="2">
    <location>
        <begin position="61"/>
        <end position="99"/>
    </location>
</feature>
<keyword evidence="5" id="KW-1185">Reference proteome</keyword>
<feature type="compositionally biased region" description="Low complexity" evidence="2">
    <location>
        <begin position="85"/>
        <end position="96"/>
    </location>
</feature>
<organism evidence="4 5">
    <name type="scientific">Amphibalanus amphitrite</name>
    <name type="common">Striped barnacle</name>
    <name type="synonym">Balanus amphitrite</name>
    <dbReference type="NCBI Taxonomy" id="1232801"/>
    <lineage>
        <taxon>Eukaryota</taxon>
        <taxon>Metazoa</taxon>
        <taxon>Ecdysozoa</taxon>
        <taxon>Arthropoda</taxon>
        <taxon>Crustacea</taxon>
        <taxon>Multicrustacea</taxon>
        <taxon>Cirripedia</taxon>
        <taxon>Thoracica</taxon>
        <taxon>Thoracicalcarea</taxon>
        <taxon>Balanomorpha</taxon>
        <taxon>Balanoidea</taxon>
        <taxon>Balanidae</taxon>
        <taxon>Amphibalaninae</taxon>
        <taxon>Amphibalanus</taxon>
    </lineage>
</organism>
<dbReference type="Proteomes" id="UP000440578">
    <property type="component" value="Unassembled WGS sequence"/>
</dbReference>
<dbReference type="GO" id="GO:0005737">
    <property type="term" value="C:cytoplasm"/>
    <property type="evidence" value="ECO:0007669"/>
    <property type="project" value="TreeGrafter"/>
</dbReference>
<dbReference type="AlphaFoldDB" id="A0A6A4VUH0"/>
<dbReference type="InterPro" id="IPR022158">
    <property type="entry name" value="Inositol_phosphatase"/>
</dbReference>
<gene>
    <name evidence="4" type="primary">TPRG1L</name>
    <name evidence="4" type="ORF">FJT64_000455</name>
</gene>
<proteinExistence type="inferred from homology"/>
<name>A0A6A4VUH0_AMPAM</name>
<reference evidence="4 5" key="1">
    <citation type="submission" date="2019-07" db="EMBL/GenBank/DDBJ databases">
        <title>Draft genome assembly of a fouling barnacle, Amphibalanus amphitrite (Darwin, 1854): The first reference genome for Thecostraca.</title>
        <authorList>
            <person name="Kim W."/>
        </authorList>
    </citation>
    <scope>NUCLEOTIDE SEQUENCE [LARGE SCALE GENOMIC DNA]</scope>
    <source>
        <strain evidence="4">SNU_AA5</strain>
        <tissue evidence="4">Soma without cirri and trophi</tissue>
    </source>
</reference>
<dbReference type="PANTHER" id="PTHR31108">
    <property type="entry name" value="TUMOR PROTEIN P63-REGULATED GENE 1-LIKE PROTEIN"/>
    <property type="match status" value="1"/>
</dbReference>
<feature type="compositionally biased region" description="Pro residues" evidence="2">
    <location>
        <begin position="71"/>
        <end position="84"/>
    </location>
</feature>
<evidence type="ECO:0000313" key="5">
    <source>
        <dbReference type="Proteomes" id="UP000440578"/>
    </source>
</evidence>
<evidence type="ECO:0000256" key="2">
    <source>
        <dbReference type="SAM" id="MobiDB-lite"/>
    </source>
</evidence>
<protein>
    <submittedName>
        <fullName evidence="4">TPRG1-like protein</fullName>
    </submittedName>
</protein>
<dbReference type="InterPro" id="IPR034753">
    <property type="entry name" value="hSac2"/>
</dbReference>
<evidence type="ECO:0000256" key="1">
    <source>
        <dbReference type="ARBA" id="ARBA00009163"/>
    </source>
</evidence>
<dbReference type="PROSITE" id="PS51791">
    <property type="entry name" value="HSAC2"/>
    <property type="match status" value="1"/>
</dbReference>
<feature type="region of interest" description="Disordered" evidence="2">
    <location>
        <begin position="1"/>
        <end position="23"/>
    </location>
</feature>
<evidence type="ECO:0000313" key="4">
    <source>
        <dbReference type="EMBL" id="KAF0298466.1"/>
    </source>
</evidence>
<sequence length="366" mass="39325">MSRLQPPKRDAGASSDEEVLDDVPIDEFAAATLRLAASPSPAPAEADRAVSEEAVPVPAVRAASIYSPDGGPEPPAGLTAPPPAASADSSPASSDSGTKTFFSTRTGAFETAVNKCKKVLLPSDGQFHSAWLLTLIDHWDVEKERLVLLSERALLIIKYDFIALQAVAVTRVPLNAPDRIVIGEITYPPTSITPRISGIAGGLVSVVKGCLMGRVGQTVSQLRHCVPAVPPHRSAVSTNGAVSFQPRYRRASGVRISWDGGRPLSLTQSWNPLASDIPFVTLTSHSLFWELGEPADGSGRWERYSVQAFCRPLLELVSREQERPDTPSHCVTERCPIVVSNYVGVLSLLHNATDLGFFKNRGRVSF</sequence>
<dbReference type="InterPro" id="IPR040242">
    <property type="entry name" value="TPRG1-like"/>
</dbReference>
<accession>A0A6A4VUH0</accession>
<dbReference type="EMBL" id="VIIS01001431">
    <property type="protein sequence ID" value="KAF0298466.1"/>
    <property type="molecule type" value="Genomic_DNA"/>
</dbReference>
<dbReference type="PANTHER" id="PTHR31108:SF1">
    <property type="entry name" value="HSAC2 DOMAIN-CONTAINING PROTEIN"/>
    <property type="match status" value="1"/>
</dbReference>
<dbReference type="Pfam" id="PF12456">
    <property type="entry name" value="hSac2"/>
    <property type="match status" value="1"/>
</dbReference>
<evidence type="ECO:0000259" key="3">
    <source>
        <dbReference type="PROSITE" id="PS51791"/>
    </source>
</evidence>
<dbReference type="OrthoDB" id="10012704at2759"/>
<comment type="caution">
    <text evidence="4">The sequence shown here is derived from an EMBL/GenBank/DDBJ whole genome shotgun (WGS) entry which is preliminary data.</text>
</comment>
<feature type="domain" description="HSac2" evidence="3">
    <location>
        <begin position="103"/>
        <end position="243"/>
    </location>
</feature>
<comment type="similarity">
    <text evidence="1">Belongs to the TPRG1 family.</text>
</comment>